<gene>
    <name evidence="7" type="ORF">CDCA_CDCA09G2749</name>
</gene>
<keyword evidence="8" id="KW-1185">Reference proteome</keyword>
<dbReference type="Gene3D" id="2.40.30.330">
    <property type="entry name" value="Pre-mRNA cleavage complex subunit Clp1, C-terminal domain"/>
    <property type="match status" value="1"/>
</dbReference>
<dbReference type="InterPro" id="IPR032319">
    <property type="entry name" value="CLP1_P"/>
</dbReference>
<evidence type="ECO:0000256" key="2">
    <source>
        <dbReference type="ARBA" id="ARBA00022840"/>
    </source>
</evidence>
<keyword evidence="2" id="KW-0067">ATP-binding</keyword>
<dbReference type="GO" id="GO:0005634">
    <property type="term" value="C:nucleus"/>
    <property type="evidence" value="ECO:0007669"/>
    <property type="project" value="TreeGrafter"/>
</dbReference>
<protein>
    <recommendedName>
        <fullName evidence="9">Protein CLP1 homolog</fullName>
    </recommendedName>
</protein>
<dbReference type="InterPro" id="IPR038239">
    <property type="entry name" value="Clp1_N_sf"/>
</dbReference>
<dbReference type="InterPro" id="IPR038238">
    <property type="entry name" value="Clp1_C_sf"/>
</dbReference>
<evidence type="ECO:0000259" key="4">
    <source>
        <dbReference type="Pfam" id="PF06807"/>
    </source>
</evidence>
<evidence type="ECO:0000313" key="7">
    <source>
        <dbReference type="EMBL" id="KAK4536724.1"/>
    </source>
</evidence>
<dbReference type="Pfam" id="PF06807">
    <property type="entry name" value="Clp1"/>
    <property type="match status" value="1"/>
</dbReference>
<evidence type="ECO:0000256" key="3">
    <source>
        <dbReference type="SAM" id="MobiDB-lite"/>
    </source>
</evidence>
<feature type="compositionally biased region" description="Low complexity" evidence="3">
    <location>
        <begin position="441"/>
        <end position="462"/>
    </location>
</feature>
<organism evidence="7 8">
    <name type="scientific">Cyanidium caldarium</name>
    <name type="common">Red alga</name>
    <dbReference type="NCBI Taxonomy" id="2771"/>
    <lineage>
        <taxon>Eukaryota</taxon>
        <taxon>Rhodophyta</taxon>
        <taxon>Bangiophyceae</taxon>
        <taxon>Cyanidiales</taxon>
        <taxon>Cyanidiaceae</taxon>
        <taxon>Cyanidium</taxon>
    </lineage>
</organism>
<evidence type="ECO:0000259" key="6">
    <source>
        <dbReference type="Pfam" id="PF16575"/>
    </source>
</evidence>
<sequence length="523" mass="56814">MRRPSPSDARDADELTATAGVRTADGNEVFDLEVETELRLEAPFDAASPLQLRLGRGTAEVLGRELALGQWYTLRPGQKLGVFTWHGCRVEVRGFSDVPPYVADETPLPLLVNFHDVLQHQREQWRRRGTTGAAGQRPPRVAVVGPRDSGKLTVASTLAAYALRHLGARLAMVDLDPAGGIGAATRLAGVPGSLCLASLERPLLPLEDATAFERPMSFFYGHLMPSDNDKVYLAMVEAVRQRLDAWSERVDQKRSQLIASRTTAASGGAVDAPELFNAGSVVCVPAWIDSREGYEQLRAILTTVQPTCILVLESERLQALLKRDFDARSRAPATTTDASTTAVVRLPKSGGVVVRDTAVRRRERDQRFRAYFYGHAGELSPHSLWVSERDATMYKFGGRPMAPLTALPLGQTASAQDMAELTVLERPAEEMMHAIGAVSQAPEGEGSGAEAAAGDDGAATEGAFPQSTVSAELAERLLRSPAFGFVHVTAIDTYRSRVRLLCPSPGKLPSRYLHLSTDIRWVE</sequence>
<dbReference type="GO" id="GO:0051731">
    <property type="term" value="F:polynucleotide 5'-hydroxyl-kinase activity"/>
    <property type="evidence" value="ECO:0007669"/>
    <property type="project" value="InterPro"/>
</dbReference>
<evidence type="ECO:0008006" key="9">
    <source>
        <dbReference type="Google" id="ProtNLM"/>
    </source>
</evidence>
<comment type="caution">
    <text evidence="7">The sequence shown here is derived from an EMBL/GenBank/DDBJ whole genome shotgun (WGS) entry which is preliminary data.</text>
</comment>
<dbReference type="GO" id="GO:0006388">
    <property type="term" value="P:tRNA splicing, via endonucleolytic cleavage and ligation"/>
    <property type="evidence" value="ECO:0007669"/>
    <property type="project" value="TreeGrafter"/>
</dbReference>
<dbReference type="Gene3D" id="3.40.50.300">
    <property type="entry name" value="P-loop containing nucleotide triphosphate hydrolases"/>
    <property type="match status" value="1"/>
</dbReference>
<dbReference type="GO" id="GO:0005524">
    <property type="term" value="F:ATP binding"/>
    <property type="evidence" value="ECO:0007669"/>
    <property type="project" value="UniProtKB-KW"/>
</dbReference>
<dbReference type="Pfam" id="PF16573">
    <property type="entry name" value="CLP1_N"/>
    <property type="match status" value="1"/>
</dbReference>
<feature type="domain" description="Clp1 N-terminal" evidence="5">
    <location>
        <begin position="32"/>
        <end position="124"/>
    </location>
</feature>
<dbReference type="Gene3D" id="2.60.120.1030">
    <property type="entry name" value="Clp1, DNA binding domain"/>
    <property type="match status" value="1"/>
</dbReference>
<dbReference type="PANTHER" id="PTHR12755:SF6">
    <property type="entry name" value="POLYRIBONUCLEOTIDE 5'-HYDROXYL-KINASE CLP1"/>
    <property type="match status" value="1"/>
</dbReference>
<reference evidence="7 8" key="1">
    <citation type="submission" date="2022-07" db="EMBL/GenBank/DDBJ databases">
        <title>Genome-wide signatures of adaptation to extreme environments.</title>
        <authorList>
            <person name="Cho C.H."/>
            <person name="Yoon H.S."/>
        </authorList>
    </citation>
    <scope>NUCLEOTIDE SEQUENCE [LARGE SCALE GENOMIC DNA]</scope>
    <source>
        <strain evidence="7 8">DBV 063 E5</strain>
    </source>
</reference>
<dbReference type="PANTHER" id="PTHR12755">
    <property type="entry name" value="CLEAVAGE/POLYADENYLATION FACTOR IA SUBUNIT CLP1P"/>
    <property type="match status" value="1"/>
</dbReference>
<dbReference type="Pfam" id="PF16575">
    <property type="entry name" value="CLP1_P"/>
    <property type="match status" value="1"/>
</dbReference>
<feature type="domain" description="Clp1 P-loop" evidence="6">
    <location>
        <begin position="145"/>
        <end position="374"/>
    </location>
</feature>
<dbReference type="AlphaFoldDB" id="A0AAV9IWR7"/>
<dbReference type="InterPro" id="IPR027417">
    <property type="entry name" value="P-loop_NTPase"/>
</dbReference>
<name>A0AAV9IWR7_CYACA</name>
<dbReference type="InterPro" id="IPR032324">
    <property type="entry name" value="Clp1_N"/>
</dbReference>
<dbReference type="InterPro" id="IPR010655">
    <property type="entry name" value="Clp1_C"/>
</dbReference>
<feature type="domain" description="Clp1 C-terminal" evidence="4">
    <location>
        <begin position="379"/>
        <end position="523"/>
    </location>
</feature>
<feature type="region of interest" description="Disordered" evidence="3">
    <location>
        <begin position="440"/>
        <end position="462"/>
    </location>
</feature>
<evidence type="ECO:0000256" key="1">
    <source>
        <dbReference type="ARBA" id="ARBA00022741"/>
    </source>
</evidence>
<dbReference type="GO" id="GO:0031124">
    <property type="term" value="P:mRNA 3'-end processing"/>
    <property type="evidence" value="ECO:0007669"/>
    <property type="project" value="InterPro"/>
</dbReference>
<evidence type="ECO:0000313" key="8">
    <source>
        <dbReference type="Proteomes" id="UP001301350"/>
    </source>
</evidence>
<dbReference type="EMBL" id="JANCYW010000009">
    <property type="protein sequence ID" value="KAK4536724.1"/>
    <property type="molecule type" value="Genomic_DNA"/>
</dbReference>
<accession>A0AAV9IWR7</accession>
<dbReference type="InterPro" id="IPR045116">
    <property type="entry name" value="Clp1/Grc3"/>
</dbReference>
<dbReference type="Proteomes" id="UP001301350">
    <property type="component" value="Unassembled WGS sequence"/>
</dbReference>
<evidence type="ECO:0000259" key="5">
    <source>
        <dbReference type="Pfam" id="PF16573"/>
    </source>
</evidence>
<keyword evidence="1" id="KW-0547">Nucleotide-binding</keyword>
<proteinExistence type="predicted"/>